<comment type="caution">
    <text evidence="1">The sequence shown here is derived from an EMBL/GenBank/DDBJ whole genome shotgun (WGS) entry which is preliminary data.</text>
</comment>
<protein>
    <submittedName>
        <fullName evidence="1">Sentrin-specific protease 3</fullName>
    </submittedName>
</protein>
<dbReference type="AlphaFoldDB" id="A0AAD9CLM0"/>
<evidence type="ECO:0000313" key="1">
    <source>
        <dbReference type="EMBL" id="KAK1903482.1"/>
    </source>
</evidence>
<reference evidence="1" key="1">
    <citation type="submission" date="2023-04" db="EMBL/GenBank/DDBJ databases">
        <title>Chromosome-level genome of Chaenocephalus aceratus.</title>
        <authorList>
            <person name="Park H."/>
        </authorList>
    </citation>
    <scope>NUCLEOTIDE SEQUENCE</scope>
    <source>
        <strain evidence="1">DE</strain>
        <tissue evidence="1">Muscle</tissue>
    </source>
</reference>
<dbReference type="Gene3D" id="3.40.395.10">
    <property type="entry name" value="Adenoviral Proteinase, Chain A"/>
    <property type="match status" value="1"/>
</dbReference>
<keyword evidence="2" id="KW-1185">Reference proteome</keyword>
<accession>A0AAD9CLM0</accession>
<sequence>MCKNNFKKRRYGDTPGGLPQVAIHKLPSTSASEHCPGPSFSSPQPNTSAVLSLLLPTTTVSPTPVNKSWTVERDDWQLYGNDCGIFVLMYTLYTILDAPYDFTIIDMPALRKWWCVMLMENFDLGRGDH</sequence>
<keyword evidence="1" id="KW-0645">Protease</keyword>
<name>A0AAD9CLM0_DISEL</name>
<dbReference type="GO" id="GO:0008233">
    <property type="term" value="F:peptidase activity"/>
    <property type="evidence" value="ECO:0007669"/>
    <property type="project" value="UniProtKB-KW"/>
</dbReference>
<evidence type="ECO:0000313" key="2">
    <source>
        <dbReference type="Proteomes" id="UP001228049"/>
    </source>
</evidence>
<organism evidence="1 2">
    <name type="scientific">Dissostichus eleginoides</name>
    <name type="common">Patagonian toothfish</name>
    <name type="synonym">Dissostichus amissus</name>
    <dbReference type="NCBI Taxonomy" id="100907"/>
    <lineage>
        <taxon>Eukaryota</taxon>
        <taxon>Metazoa</taxon>
        <taxon>Chordata</taxon>
        <taxon>Craniata</taxon>
        <taxon>Vertebrata</taxon>
        <taxon>Euteleostomi</taxon>
        <taxon>Actinopterygii</taxon>
        <taxon>Neopterygii</taxon>
        <taxon>Teleostei</taxon>
        <taxon>Neoteleostei</taxon>
        <taxon>Acanthomorphata</taxon>
        <taxon>Eupercaria</taxon>
        <taxon>Perciformes</taxon>
        <taxon>Notothenioidei</taxon>
        <taxon>Nototheniidae</taxon>
        <taxon>Dissostichus</taxon>
    </lineage>
</organism>
<proteinExistence type="predicted"/>
<gene>
    <name evidence="1" type="ORF">KUDE01_006438</name>
</gene>
<dbReference type="GO" id="GO:0006508">
    <property type="term" value="P:proteolysis"/>
    <property type="evidence" value="ECO:0007669"/>
    <property type="project" value="UniProtKB-KW"/>
</dbReference>
<dbReference type="InterPro" id="IPR038765">
    <property type="entry name" value="Papain-like_cys_pep_sf"/>
</dbReference>
<keyword evidence="1" id="KW-0378">Hydrolase</keyword>
<dbReference type="Proteomes" id="UP001228049">
    <property type="component" value="Unassembled WGS sequence"/>
</dbReference>
<dbReference type="EMBL" id="JASDAP010000005">
    <property type="protein sequence ID" value="KAK1903482.1"/>
    <property type="molecule type" value="Genomic_DNA"/>
</dbReference>
<dbReference type="SUPFAM" id="SSF54001">
    <property type="entry name" value="Cysteine proteinases"/>
    <property type="match status" value="1"/>
</dbReference>